<dbReference type="PANTHER" id="PTHR35092:SF1">
    <property type="entry name" value="CHLORINASE MJ1651"/>
    <property type="match status" value="1"/>
</dbReference>
<dbReference type="InterPro" id="IPR023227">
    <property type="entry name" value="SAM_OH_AdoTrfase_C_sf"/>
</dbReference>
<dbReference type="PIRSF" id="PIRSF006779">
    <property type="entry name" value="UCP006779"/>
    <property type="match status" value="1"/>
</dbReference>
<dbReference type="GO" id="GO:0016787">
    <property type="term" value="F:hydrolase activity"/>
    <property type="evidence" value="ECO:0007669"/>
    <property type="project" value="UniProtKB-KW"/>
</dbReference>
<name>A0ABT2EPE8_9BACT</name>
<accession>A0ABT2EPE8</accession>
<comment type="caution">
    <text evidence="5">The sequence shown here is derived from an EMBL/GenBank/DDBJ whole genome shotgun (WGS) entry which is preliminary data.</text>
</comment>
<evidence type="ECO:0000313" key="6">
    <source>
        <dbReference type="Proteomes" id="UP001204798"/>
    </source>
</evidence>
<reference evidence="5 6" key="1">
    <citation type="submission" date="2022-08" db="EMBL/GenBank/DDBJ databases">
        <title>Bacterial and archaeal communities from various locations to study Microbial Dark Matter (Phase II).</title>
        <authorList>
            <person name="Stepanauskas R."/>
        </authorList>
    </citation>
    <scope>NUCLEOTIDE SEQUENCE [LARGE SCALE GENOMIC DNA]</scope>
    <source>
        <strain evidence="5 6">PD1</strain>
    </source>
</reference>
<gene>
    <name evidence="5" type="ORF">M2350_002248</name>
</gene>
<dbReference type="EMBL" id="JANUCP010000004">
    <property type="protein sequence ID" value="MCS3919831.1"/>
    <property type="molecule type" value="Genomic_DNA"/>
</dbReference>
<dbReference type="InterPro" id="IPR046470">
    <property type="entry name" value="SAM_HAT_C"/>
</dbReference>
<evidence type="ECO:0000313" key="5">
    <source>
        <dbReference type="EMBL" id="MCS3919831.1"/>
    </source>
</evidence>
<dbReference type="Gene3D" id="3.40.50.10790">
    <property type="entry name" value="S-adenosyl-l-methionine hydroxide adenosyltransferase, N-terminal"/>
    <property type="match status" value="1"/>
</dbReference>
<proteinExistence type="inferred from homology"/>
<comment type="similarity">
    <text evidence="2">Belongs to the SAM hydrolase / SAM-dependent halogenase family.</text>
</comment>
<feature type="domain" description="S-adenosyl-l-methionine hydroxide adenosyltransferase C-terminal" evidence="4">
    <location>
        <begin position="175"/>
        <end position="261"/>
    </location>
</feature>
<dbReference type="InterPro" id="IPR023228">
    <property type="entry name" value="SAM_OH_AdoTrfase_N_sf"/>
</dbReference>
<evidence type="ECO:0000256" key="1">
    <source>
        <dbReference type="ARBA" id="ARBA00022691"/>
    </source>
</evidence>
<evidence type="ECO:0000259" key="3">
    <source>
        <dbReference type="Pfam" id="PF01887"/>
    </source>
</evidence>
<dbReference type="PANTHER" id="PTHR35092">
    <property type="entry name" value="CHLORINASE MJ1651"/>
    <property type="match status" value="1"/>
</dbReference>
<dbReference type="Proteomes" id="UP001204798">
    <property type="component" value="Unassembled WGS sequence"/>
</dbReference>
<dbReference type="Pfam" id="PF20257">
    <property type="entry name" value="SAM_HAT_C"/>
    <property type="match status" value="1"/>
</dbReference>
<keyword evidence="6" id="KW-1185">Reference proteome</keyword>
<feature type="domain" description="S-adenosyl-l-methionine hydroxide adenosyltransferase N-terminal" evidence="3">
    <location>
        <begin position="4"/>
        <end position="149"/>
    </location>
</feature>
<evidence type="ECO:0000256" key="2">
    <source>
        <dbReference type="ARBA" id="ARBA00024035"/>
    </source>
</evidence>
<dbReference type="InterPro" id="IPR002747">
    <property type="entry name" value="SAM_OH_AdoTrfase"/>
</dbReference>
<dbReference type="Gene3D" id="2.40.30.90">
    <property type="entry name" value="Bacterial fluorinating enzyme like"/>
    <property type="match status" value="1"/>
</dbReference>
<evidence type="ECO:0000259" key="4">
    <source>
        <dbReference type="Pfam" id="PF20257"/>
    </source>
</evidence>
<dbReference type="SUPFAM" id="SSF102522">
    <property type="entry name" value="Bacterial fluorinating enzyme, N-terminal domain"/>
    <property type="match status" value="1"/>
</dbReference>
<dbReference type="SUPFAM" id="SSF101852">
    <property type="entry name" value="Bacterial fluorinating enzyme, C-terminal domain"/>
    <property type="match status" value="1"/>
</dbReference>
<dbReference type="InterPro" id="IPR046469">
    <property type="entry name" value="SAM_HAT_N"/>
</dbReference>
<keyword evidence="1" id="KW-0949">S-adenosyl-L-methionine</keyword>
<organism evidence="5 6">
    <name type="scientific">Candidatus Fervidibacter sacchari</name>
    <dbReference type="NCBI Taxonomy" id="1448929"/>
    <lineage>
        <taxon>Bacteria</taxon>
        <taxon>Candidatus Fervidibacterota</taxon>
        <taxon>Candidatus Fervidibacter</taxon>
    </lineage>
</organism>
<keyword evidence="5" id="KW-0378">Hydrolase</keyword>
<protein>
    <submittedName>
        <fullName evidence="5">S-adenosylmethionine hydrolase</fullName>
    </submittedName>
</protein>
<dbReference type="RefSeq" id="WP_259096704.1">
    <property type="nucleotide sequence ID" value="NZ_CP130454.1"/>
</dbReference>
<sequence>MPVIALLTDFGTQDIYVGVMKGVIWGICPEAKIADLTHEIPPQDVTAGALALWGAFRFFPKGTVFCAVVDPGVGTNRRAIAVQTESHFFVGPDNGLLWWAISESDVIKVVELQNRNYFLPTVSRTFHGRDIFAPVAAYIARGVVLDEFGRRLSADELTKLPALRAEIDEQIVRAQVVHIDRFGNAITNLRREDFVKWLSLRGHREWTAKIGGLRFSTIRQTYAEVPTGEPLLLFNSYELLEVAVNRGNAAEQLGIRKGDVLEIWAEGADAK</sequence>
<dbReference type="Pfam" id="PF01887">
    <property type="entry name" value="SAM_HAT_N"/>
    <property type="match status" value="1"/>
</dbReference>